<protein>
    <submittedName>
        <fullName evidence="1">Uncharacterized protein</fullName>
    </submittedName>
</protein>
<gene>
    <name evidence="1" type="ORF">PPROV_000071400</name>
</gene>
<sequence length="117" mass="13603">MSWLWSRQGEGGNGNERLSCSRAYDALWMCMKPSYQVHQIYLHGNIENCNERFATAMACMRARDKEEVDASLLALATADDPKRRRNDMWVYRTKEEAQTFWKDAFKSEDENGSKPLS</sequence>
<dbReference type="Pfam" id="PF11326">
    <property type="entry name" value="PANTS-like"/>
    <property type="match status" value="1"/>
</dbReference>
<name>A0A830H5T0_9CHLO</name>
<dbReference type="AlphaFoldDB" id="A0A830H5T0"/>
<evidence type="ECO:0000313" key="1">
    <source>
        <dbReference type="EMBL" id="GHP01958.1"/>
    </source>
</evidence>
<dbReference type="PANTHER" id="PTHR28052">
    <property type="entry name" value="UPF0545 PROTEIN C22ORF39"/>
    <property type="match status" value="1"/>
</dbReference>
<keyword evidence="2" id="KW-1185">Reference proteome</keyword>
<organism evidence="1 2">
    <name type="scientific">Pycnococcus provasolii</name>
    <dbReference type="NCBI Taxonomy" id="41880"/>
    <lineage>
        <taxon>Eukaryota</taxon>
        <taxon>Viridiplantae</taxon>
        <taxon>Chlorophyta</taxon>
        <taxon>Pseudoscourfieldiophyceae</taxon>
        <taxon>Pseudoscourfieldiales</taxon>
        <taxon>Pycnococcaceae</taxon>
        <taxon>Pycnococcus</taxon>
    </lineage>
</organism>
<dbReference type="OrthoDB" id="2017405at2759"/>
<dbReference type="Proteomes" id="UP000660262">
    <property type="component" value="Unassembled WGS sequence"/>
</dbReference>
<reference evidence="1" key="1">
    <citation type="submission" date="2020-10" db="EMBL/GenBank/DDBJ databases">
        <title>Unveiling of a novel bifunctional photoreceptor, Dualchrome1, isolated from a cosmopolitan green alga.</title>
        <authorList>
            <person name="Suzuki S."/>
            <person name="Kawachi M."/>
        </authorList>
    </citation>
    <scope>NUCLEOTIDE SEQUENCE</scope>
    <source>
        <strain evidence="1">NIES 2893</strain>
    </source>
</reference>
<dbReference type="InterPro" id="IPR021475">
    <property type="entry name" value="Pants/Emi1-like"/>
</dbReference>
<dbReference type="EMBL" id="BNJQ01000002">
    <property type="protein sequence ID" value="GHP01958.1"/>
    <property type="molecule type" value="Genomic_DNA"/>
</dbReference>
<proteinExistence type="predicted"/>
<dbReference type="PANTHER" id="PTHR28052:SF1">
    <property type="entry name" value="UPF0545 PROTEIN C22ORF39"/>
    <property type="match status" value="1"/>
</dbReference>
<evidence type="ECO:0000313" key="2">
    <source>
        <dbReference type="Proteomes" id="UP000660262"/>
    </source>
</evidence>
<comment type="caution">
    <text evidence="1">The sequence shown here is derived from an EMBL/GenBank/DDBJ whole genome shotgun (WGS) entry which is preliminary data.</text>
</comment>
<accession>A0A830H5T0</accession>